<feature type="region of interest" description="Disordered" evidence="1">
    <location>
        <begin position="21"/>
        <end position="44"/>
    </location>
</feature>
<keyword evidence="4" id="KW-1185">Reference proteome</keyword>
<evidence type="ECO:0000256" key="2">
    <source>
        <dbReference type="SAM" id="SignalP"/>
    </source>
</evidence>
<comment type="caution">
    <text evidence="3">The sequence shown here is derived from an EMBL/GenBank/DDBJ whole genome shotgun (WGS) entry which is preliminary data.</text>
</comment>
<evidence type="ECO:0000313" key="4">
    <source>
        <dbReference type="Proteomes" id="UP001151081"/>
    </source>
</evidence>
<dbReference type="RefSeq" id="WP_272428614.1">
    <property type="nucleotide sequence ID" value="NZ_JAGTJJ010000093.1"/>
</dbReference>
<keyword evidence="3" id="KW-0456">Lyase</keyword>
<dbReference type="Gene3D" id="3.90.330.10">
    <property type="entry name" value="Nitrile hydratase alpha /Thiocyanate hydrolase gamma"/>
    <property type="match status" value="1"/>
</dbReference>
<dbReference type="InterPro" id="IPR036648">
    <property type="entry name" value="CN_Hdrase_a/SCN_Hdrase_g_sf"/>
</dbReference>
<dbReference type="SUPFAM" id="SSF56209">
    <property type="entry name" value="Nitrile hydratase alpha chain"/>
    <property type="match status" value="1"/>
</dbReference>
<evidence type="ECO:0000256" key="1">
    <source>
        <dbReference type="SAM" id="MobiDB-lite"/>
    </source>
</evidence>
<name>A0A9X3XEX6_9BACT</name>
<sequence>MTRKSDLLALAAVALALSSTASAAETEGREAPQGGSATESEPAEDFAELWTQVVTKAWSDETFKQELLADPAKALETHFNYQLPPDVQLEIVDSQPKQRAVYKITLPPRPAYMRAIELGTFC</sequence>
<dbReference type="EMBL" id="JAGTJJ010000093">
    <property type="protein sequence ID" value="MDC3989057.1"/>
    <property type="molecule type" value="Genomic_DNA"/>
</dbReference>
<dbReference type="GO" id="GO:0018822">
    <property type="term" value="F:nitrile hydratase activity"/>
    <property type="evidence" value="ECO:0007669"/>
    <property type="project" value="UniProtKB-EC"/>
</dbReference>
<dbReference type="AlphaFoldDB" id="A0A9X3XEX6"/>
<dbReference type="GO" id="GO:0046914">
    <property type="term" value="F:transition metal ion binding"/>
    <property type="evidence" value="ECO:0007669"/>
    <property type="project" value="InterPro"/>
</dbReference>
<gene>
    <name evidence="3" type="ORF">KEG57_51805</name>
</gene>
<organism evidence="3 4">
    <name type="scientific">Polyangium jinanense</name>
    <dbReference type="NCBI Taxonomy" id="2829994"/>
    <lineage>
        <taxon>Bacteria</taxon>
        <taxon>Pseudomonadati</taxon>
        <taxon>Myxococcota</taxon>
        <taxon>Polyangia</taxon>
        <taxon>Polyangiales</taxon>
        <taxon>Polyangiaceae</taxon>
        <taxon>Polyangium</taxon>
    </lineage>
</organism>
<feature type="chain" id="PRO_5040932155" evidence="2">
    <location>
        <begin position="24"/>
        <end position="122"/>
    </location>
</feature>
<evidence type="ECO:0000313" key="3">
    <source>
        <dbReference type="EMBL" id="MDC3989057.1"/>
    </source>
</evidence>
<reference evidence="3 4" key="1">
    <citation type="submission" date="2021-04" db="EMBL/GenBank/DDBJ databases">
        <title>Genome analysis of Polyangium sp.</title>
        <authorList>
            <person name="Li Y."/>
            <person name="Wang J."/>
        </authorList>
    </citation>
    <scope>NUCLEOTIDE SEQUENCE [LARGE SCALE GENOMIC DNA]</scope>
    <source>
        <strain evidence="3 4">SDU14</strain>
    </source>
</reference>
<proteinExistence type="predicted"/>
<accession>A0A9X3XEX6</accession>
<dbReference type="Proteomes" id="UP001151081">
    <property type="component" value="Unassembled WGS sequence"/>
</dbReference>
<protein>
    <submittedName>
        <fullName evidence="3">Nitrile hydratase subunit alpha</fullName>
        <ecNumber evidence="3">4.2.1.84</ecNumber>
    </submittedName>
</protein>
<feature type="signal peptide" evidence="2">
    <location>
        <begin position="1"/>
        <end position="23"/>
    </location>
</feature>
<dbReference type="EC" id="4.2.1.84" evidence="3"/>
<keyword evidence="2" id="KW-0732">Signal</keyword>